<feature type="region of interest" description="Disordered" evidence="10">
    <location>
        <begin position="751"/>
        <end position="775"/>
    </location>
</feature>
<dbReference type="OrthoDB" id="6413693at2759"/>
<evidence type="ECO:0000256" key="8">
    <source>
        <dbReference type="ARBA" id="ARBA00023180"/>
    </source>
</evidence>
<keyword evidence="3" id="KW-0732">Signal</keyword>
<dbReference type="CDD" id="cd00096">
    <property type="entry name" value="Ig"/>
    <property type="match status" value="1"/>
</dbReference>
<feature type="domain" description="Ig-like" evidence="12">
    <location>
        <begin position="493"/>
        <end position="588"/>
    </location>
</feature>
<comment type="subcellular location">
    <subcellularLocation>
        <location evidence="1">Membrane</location>
        <topology evidence="1">Single-pass type I membrane protein</topology>
    </subcellularLocation>
</comment>
<dbReference type="InterPro" id="IPR003599">
    <property type="entry name" value="Ig_sub"/>
</dbReference>
<evidence type="ECO:0000313" key="14">
    <source>
        <dbReference type="RefSeq" id="XP_022828784.1"/>
    </source>
</evidence>
<dbReference type="Proteomes" id="UP000301870">
    <property type="component" value="Chromosome 26"/>
</dbReference>
<evidence type="ECO:0000259" key="12">
    <source>
        <dbReference type="PROSITE" id="PS50835"/>
    </source>
</evidence>
<proteinExistence type="predicted"/>
<gene>
    <name evidence="14" type="primary">LOC111358109</name>
</gene>
<name>A0A9J7EI73_SPOLT</name>
<keyword evidence="6 11" id="KW-0472">Membrane</keyword>
<keyword evidence="8" id="KW-0325">Glycoprotein</keyword>
<evidence type="ECO:0000256" key="3">
    <source>
        <dbReference type="ARBA" id="ARBA00022729"/>
    </source>
</evidence>
<dbReference type="InterPro" id="IPR007110">
    <property type="entry name" value="Ig-like_dom"/>
</dbReference>
<keyword evidence="2 11" id="KW-0812">Transmembrane</keyword>
<dbReference type="GeneID" id="111358109"/>
<dbReference type="Pfam" id="PF08205">
    <property type="entry name" value="C2-set_2"/>
    <property type="match status" value="1"/>
</dbReference>
<reference evidence="14" key="1">
    <citation type="submission" date="2025-08" db="UniProtKB">
        <authorList>
            <consortium name="RefSeq"/>
        </authorList>
    </citation>
    <scope>IDENTIFICATION</scope>
    <source>
        <strain evidence="14">Ishihara</strain>
        <tissue evidence="14">Whole body</tissue>
    </source>
</reference>
<accession>A0A9J7EI73</accession>
<keyword evidence="7" id="KW-1015">Disulfide bond</keyword>
<protein>
    <submittedName>
        <fullName evidence="14">Irregular chiasm C-roughest protein-like</fullName>
    </submittedName>
</protein>
<dbReference type="Pfam" id="PF13927">
    <property type="entry name" value="Ig_3"/>
    <property type="match status" value="3"/>
</dbReference>
<feature type="compositionally biased region" description="Low complexity" evidence="10">
    <location>
        <begin position="860"/>
        <end position="887"/>
    </location>
</feature>
<dbReference type="GO" id="GO:0005911">
    <property type="term" value="C:cell-cell junction"/>
    <property type="evidence" value="ECO:0007669"/>
    <property type="project" value="TreeGrafter"/>
</dbReference>
<dbReference type="KEGG" id="sliu:111358109"/>
<feature type="domain" description="Ig-like" evidence="12">
    <location>
        <begin position="317"/>
        <end position="402"/>
    </location>
</feature>
<dbReference type="PROSITE" id="PS50835">
    <property type="entry name" value="IG_LIKE"/>
    <property type="match status" value="5"/>
</dbReference>
<keyword evidence="5 11" id="KW-1133">Transmembrane helix</keyword>
<evidence type="ECO:0000256" key="11">
    <source>
        <dbReference type="SAM" id="Phobius"/>
    </source>
</evidence>
<evidence type="ECO:0000256" key="4">
    <source>
        <dbReference type="ARBA" id="ARBA00022737"/>
    </source>
</evidence>
<dbReference type="SUPFAM" id="SSF48726">
    <property type="entry name" value="Immunoglobulin"/>
    <property type="match status" value="5"/>
</dbReference>
<evidence type="ECO:0000256" key="6">
    <source>
        <dbReference type="ARBA" id="ARBA00023136"/>
    </source>
</evidence>
<dbReference type="Gene3D" id="2.60.40.10">
    <property type="entry name" value="Immunoglobulins"/>
    <property type="match status" value="5"/>
</dbReference>
<sequence length="935" mass="103109">MGTNDNDFNKSKIADKGQILSVNNDVKITDDKNKYDVKYYKNEVMDVPNEAFSDFSAASYVKHRSRVTSRSANTLFLLLRITKQLNVLVWQCMSFLVLLSSVSAYREQRFAIEPQDQSAVVGSRVTLPCRVENKAGQLQWTKDDFGLGTHRHLTGYERYKMIGSDEEGDYSLDIREVTLDDDALYQCQVSSGPKGEPPIRSRYARLLVLVPPEPPKILKGPVLQAVEDREVNLECISVGGKPAAEITWVDNDGGVLTHGVNYTVVPMSDNRRFTARSVLRLRPRRHHHNQTLTCQAQNTADRAYRAVTIKLQVQYAPKVRMFVKSGILKGSIQEGDTVVIGCQASANPNNLTYKWYVNNEHIAGDISNELILSNISRRFNEATIKCEVHNQVGKSADTKTLEVAYGPTIKVQPQNVEGETGTSATMSCIVDGHPPPKIQWLRYENERLIRVGKSPNLTITVTPHSAGQYWCKASIENRQDVQAPVMVYIKGPPKIMSNQTQYGVEGDSVRIECVSFAVPKPDYIVWTFEGTEINSYQNQDYAFLEETLTDRMTKSTLIIRRSELKHFGPYNCTVVNIYGMDSIEINLVPAKTFPMIFIIAGGSAFIVFVLIIMLIIMLCHKKTKKSDVKKPDITDLGKTCVDQFKDCDRSSNISDLKLELRQVEGSCDLDNSNGGSETDLHPTLHLKSNLGLPLAGPVPVPDSGYDNELMKQYQRYSGDFNQPINNLNFKHHGQSNGYVPYVDYSRDYAPPVPSDSMSGSLSRSTDGSTYPSHCGSLHRQQSCGRLGGIVGPDVIPMSGPGVVVTGEDVRYTATYGNPYLRGGAPVAYVQQMSTNPVGKPAPPPYYTVRNANHPPSNLYVPSVTSPSSSSSSRPVTSPMASSSSTNSGAQPQVPKSSSQSSGALYILPPSSQGNLQSNQITTKGNGSQLTSGTHV</sequence>
<dbReference type="InterPro" id="IPR036179">
    <property type="entry name" value="Ig-like_dom_sf"/>
</dbReference>
<keyword evidence="9" id="KW-0393">Immunoglobulin domain</keyword>
<dbReference type="InterPro" id="IPR051275">
    <property type="entry name" value="Cell_adhesion_signaling"/>
</dbReference>
<feature type="compositionally biased region" description="Polar residues" evidence="10">
    <location>
        <begin position="755"/>
        <end position="771"/>
    </location>
</feature>
<evidence type="ECO:0000256" key="1">
    <source>
        <dbReference type="ARBA" id="ARBA00004479"/>
    </source>
</evidence>
<dbReference type="InterPro" id="IPR013162">
    <property type="entry name" value="CD80_C2-set"/>
</dbReference>
<dbReference type="SMART" id="SM00408">
    <property type="entry name" value="IGc2"/>
    <property type="match status" value="5"/>
</dbReference>
<dbReference type="RefSeq" id="XP_022828784.1">
    <property type="nucleotide sequence ID" value="XM_022973016.1"/>
</dbReference>
<feature type="compositionally biased region" description="Polar residues" evidence="10">
    <location>
        <begin position="909"/>
        <end position="935"/>
    </location>
</feature>
<dbReference type="InterPro" id="IPR003598">
    <property type="entry name" value="Ig_sub2"/>
</dbReference>
<dbReference type="FunFam" id="2.60.40.10:FF:000077">
    <property type="entry name" value="Kirre like nephrin family adhesion molecule 3"/>
    <property type="match status" value="1"/>
</dbReference>
<keyword evidence="13" id="KW-1185">Reference proteome</keyword>
<dbReference type="AlphaFoldDB" id="A0A9J7EI73"/>
<dbReference type="GO" id="GO:0098609">
    <property type="term" value="P:cell-cell adhesion"/>
    <property type="evidence" value="ECO:0007669"/>
    <property type="project" value="TreeGrafter"/>
</dbReference>
<evidence type="ECO:0000313" key="13">
    <source>
        <dbReference type="Proteomes" id="UP000301870"/>
    </source>
</evidence>
<feature type="domain" description="Ig-like" evidence="12">
    <location>
        <begin position="215"/>
        <end position="308"/>
    </location>
</feature>
<dbReference type="GO" id="GO:0050839">
    <property type="term" value="F:cell adhesion molecule binding"/>
    <property type="evidence" value="ECO:0007669"/>
    <property type="project" value="TreeGrafter"/>
</dbReference>
<feature type="transmembrane region" description="Helical" evidence="11">
    <location>
        <begin position="595"/>
        <end position="619"/>
    </location>
</feature>
<dbReference type="GO" id="GO:0005886">
    <property type="term" value="C:plasma membrane"/>
    <property type="evidence" value="ECO:0007669"/>
    <property type="project" value="TreeGrafter"/>
</dbReference>
<evidence type="ECO:0000256" key="7">
    <source>
        <dbReference type="ARBA" id="ARBA00023157"/>
    </source>
</evidence>
<keyword evidence="4" id="KW-0677">Repeat</keyword>
<feature type="domain" description="Ig-like" evidence="12">
    <location>
        <begin position="407"/>
        <end position="482"/>
    </location>
</feature>
<dbReference type="InterPro" id="IPR013783">
    <property type="entry name" value="Ig-like_fold"/>
</dbReference>
<dbReference type="SMART" id="SM00409">
    <property type="entry name" value="IG"/>
    <property type="match status" value="5"/>
</dbReference>
<feature type="domain" description="Ig-like" evidence="12">
    <location>
        <begin position="108"/>
        <end position="200"/>
    </location>
</feature>
<dbReference type="PANTHER" id="PTHR11640">
    <property type="entry name" value="NEPHRIN"/>
    <property type="match status" value="1"/>
</dbReference>
<evidence type="ECO:0000256" key="9">
    <source>
        <dbReference type="ARBA" id="ARBA00023319"/>
    </source>
</evidence>
<evidence type="ECO:0000256" key="2">
    <source>
        <dbReference type="ARBA" id="ARBA00022692"/>
    </source>
</evidence>
<evidence type="ECO:0000256" key="10">
    <source>
        <dbReference type="SAM" id="MobiDB-lite"/>
    </source>
</evidence>
<feature type="region of interest" description="Disordered" evidence="10">
    <location>
        <begin position="840"/>
        <end position="935"/>
    </location>
</feature>
<dbReference type="PANTHER" id="PTHR11640:SF31">
    <property type="entry name" value="IRREGULAR CHIASM C-ROUGHEST PROTEIN-RELATED"/>
    <property type="match status" value="1"/>
</dbReference>
<organism evidence="13 14">
    <name type="scientific">Spodoptera litura</name>
    <name type="common">Asian cotton leafworm</name>
    <dbReference type="NCBI Taxonomy" id="69820"/>
    <lineage>
        <taxon>Eukaryota</taxon>
        <taxon>Metazoa</taxon>
        <taxon>Ecdysozoa</taxon>
        <taxon>Arthropoda</taxon>
        <taxon>Hexapoda</taxon>
        <taxon>Insecta</taxon>
        <taxon>Pterygota</taxon>
        <taxon>Neoptera</taxon>
        <taxon>Endopterygota</taxon>
        <taxon>Lepidoptera</taxon>
        <taxon>Glossata</taxon>
        <taxon>Ditrysia</taxon>
        <taxon>Noctuoidea</taxon>
        <taxon>Noctuidae</taxon>
        <taxon>Amphipyrinae</taxon>
        <taxon>Spodoptera</taxon>
    </lineage>
</organism>
<evidence type="ECO:0000256" key="5">
    <source>
        <dbReference type="ARBA" id="ARBA00022989"/>
    </source>
</evidence>